<organism evidence="1 2">
    <name type="scientific">Desulfopila aestuarii DSM 18488</name>
    <dbReference type="NCBI Taxonomy" id="1121416"/>
    <lineage>
        <taxon>Bacteria</taxon>
        <taxon>Pseudomonadati</taxon>
        <taxon>Thermodesulfobacteriota</taxon>
        <taxon>Desulfobulbia</taxon>
        <taxon>Desulfobulbales</taxon>
        <taxon>Desulfocapsaceae</taxon>
        <taxon>Desulfopila</taxon>
    </lineage>
</organism>
<reference evidence="1 2" key="1">
    <citation type="submission" date="2016-12" db="EMBL/GenBank/DDBJ databases">
        <authorList>
            <person name="Song W.-J."/>
            <person name="Kurnit D.M."/>
        </authorList>
    </citation>
    <scope>NUCLEOTIDE SEQUENCE [LARGE SCALE GENOMIC DNA]</scope>
    <source>
        <strain evidence="1 2">DSM 18488</strain>
    </source>
</reference>
<dbReference type="OrthoDB" id="9803106at2"/>
<dbReference type="InterPro" id="IPR043519">
    <property type="entry name" value="NT_sf"/>
</dbReference>
<protein>
    <submittedName>
        <fullName evidence="1">Uncharacterized protein</fullName>
    </submittedName>
</protein>
<dbReference type="RefSeq" id="WP_073615193.1">
    <property type="nucleotide sequence ID" value="NZ_FRFE01000022.1"/>
</dbReference>
<name>A0A1M7YED7_9BACT</name>
<sequence>MKYGLSQQDIDIAIKGRAIEQSCVSGLSYALNEESSLPYFFDIIHYESISEKALIEHIDRVGCQIYVREAI</sequence>
<dbReference type="Proteomes" id="UP000184603">
    <property type="component" value="Unassembled WGS sequence"/>
</dbReference>
<keyword evidence="2" id="KW-1185">Reference proteome</keyword>
<dbReference type="AlphaFoldDB" id="A0A1M7YED7"/>
<dbReference type="EMBL" id="FRFE01000022">
    <property type="protein sequence ID" value="SHO50995.1"/>
    <property type="molecule type" value="Genomic_DNA"/>
</dbReference>
<accession>A0A1M7YED7</accession>
<dbReference type="Gene3D" id="3.30.460.10">
    <property type="entry name" value="Beta Polymerase, domain 2"/>
    <property type="match status" value="1"/>
</dbReference>
<evidence type="ECO:0000313" key="2">
    <source>
        <dbReference type="Proteomes" id="UP000184603"/>
    </source>
</evidence>
<dbReference type="STRING" id="1121416.SAMN02745220_03742"/>
<evidence type="ECO:0000313" key="1">
    <source>
        <dbReference type="EMBL" id="SHO50995.1"/>
    </source>
</evidence>
<proteinExistence type="predicted"/>
<gene>
    <name evidence="1" type="ORF">SAMN02745220_03742</name>
</gene>